<dbReference type="NCBIfam" id="TIGR02580">
    <property type="entry name" value="cas_RAMP_Cmr4"/>
    <property type="match status" value="1"/>
</dbReference>
<feature type="domain" description="CRISPR type III-associated protein" evidence="2">
    <location>
        <begin position="10"/>
        <end position="284"/>
    </location>
</feature>
<dbReference type="Pfam" id="PF03787">
    <property type="entry name" value="RAMPs"/>
    <property type="match status" value="1"/>
</dbReference>
<dbReference type="EMBL" id="CP062983">
    <property type="protein sequence ID" value="QPC80933.1"/>
    <property type="molecule type" value="Genomic_DNA"/>
</dbReference>
<dbReference type="GO" id="GO:0051607">
    <property type="term" value="P:defense response to virus"/>
    <property type="evidence" value="ECO:0007669"/>
    <property type="project" value="UniProtKB-KW"/>
</dbReference>
<dbReference type="Proteomes" id="UP000594468">
    <property type="component" value="Chromosome"/>
</dbReference>
<proteinExistence type="predicted"/>
<dbReference type="AlphaFoldDB" id="A0A7S8E610"/>
<dbReference type="PANTHER" id="PTHR36700">
    <property type="entry name" value="CRISPR SYSTEM CMR SUBUNIT CMR4"/>
    <property type="match status" value="1"/>
</dbReference>
<dbReference type="InterPro" id="IPR013410">
    <property type="entry name" value="CRISPR-assoc_RAMP_Cmr4"/>
</dbReference>
<name>A0A7S8E610_9CHLR</name>
<organism evidence="3 4">
    <name type="scientific">Phototrophicus methaneseepsis</name>
    <dbReference type="NCBI Taxonomy" id="2710758"/>
    <lineage>
        <taxon>Bacteria</taxon>
        <taxon>Bacillati</taxon>
        <taxon>Chloroflexota</taxon>
        <taxon>Candidatus Thermofontia</taxon>
        <taxon>Phototrophicales</taxon>
        <taxon>Phototrophicaceae</taxon>
        <taxon>Phototrophicus</taxon>
    </lineage>
</organism>
<dbReference type="KEGG" id="pmet:G4Y79_14585"/>
<evidence type="ECO:0000313" key="4">
    <source>
        <dbReference type="Proteomes" id="UP000594468"/>
    </source>
</evidence>
<dbReference type="InterPro" id="IPR005537">
    <property type="entry name" value="RAMP_III_fam"/>
</dbReference>
<keyword evidence="1" id="KW-0051">Antiviral defense</keyword>
<evidence type="ECO:0000256" key="1">
    <source>
        <dbReference type="ARBA" id="ARBA00023118"/>
    </source>
</evidence>
<gene>
    <name evidence="3" type="primary">cmr4</name>
    <name evidence="3" type="ORF">G4Y79_14585</name>
</gene>
<reference evidence="3 4" key="1">
    <citation type="submission" date="2020-02" db="EMBL/GenBank/DDBJ databases">
        <authorList>
            <person name="Zheng R.K."/>
            <person name="Sun C.M."/>
        </authorList>
    </citation>
    <scope>NUCLEOTIDE SEQUENCE [LARGE SCALE GENOMIC DNA]</scope>
    <source>
        <strain evidence="4">rifampicinis</strain>
    </source>
</reference>
<evidence type="ECO:0000313" key="3">
    <source>
        <dbReference type="EMBL" id="QPC80933.1"/>
    </source>
</evidence>
<dbReference type="RefSeq" id="WP_195169008.1">
    <property type="nucleotide sequence ID" value="NZ_CP062983.1"/>
</dbReference>
<keyword evidence="4" id="KW-1185">Reference proteome</keyword>
<sequence length="291" mass="32568">MDVQKHILYLYAETPMHVGTGVGLGAVDMPIQREKHTGYPIIQASGIKGALRDTAQLKLGDSDVMKSIFGSDAENREITHASAMSPSDARILLFPVRALNGVFVWITSSTVLARFKQETELNNVPDVPEINQGDLAQVSSENLINAGQIMLEEYTYSSQVTNEATEWANYLATNAFPDADNYWHKRIKSHFAILPDNEFRDFVRYSTEIVTRIHIDDVKKTVKDGQLFTQELLPADSLLYSFIHVTDSRDEKIKAENIVGGLQDAMGNRLQIGGDETVGRGRVRLNWQEVK</sequence>
<evidence type="ECO:0000259" key="2">
    <source>
        <dbReference type="Pfam" id="PF03787"/>
    </source>
</evidence>
<protein>
    <submittedName>
        <fullName evidence="3">Type III-B CRISPR module RAMP protein Cmr4</fullName>
    </submittedName>
</protein>
<accession>A0A7S8E610</accession>
<dbReference type="PANTHER" id="PTHR36700:SF1">
    <property type="entry name" value="CRISPR SYSTEM CMR SUBUNIT CMR4"/>
    <property type="match status" value="1"/>
</dbReference>